<evidence type="ECO:0000256" key="1">
    <source>
        <dbReference type="ARBA" id="ARBA00004127"/>
    </source>
</evidence>
<evidence type="ECO:0008006" key="9">
    <source>
        <dbReference type="Google" id="ProtNLM"/>
    </source>
</evidence>
<evidence type="ECO:0000256" key="4">
    <source>
        <dbReference type="ARBA" id="ARBA00022692"/>
    </source>
</evidence>
<feature type="transmembrane region" description="Helical" evidence="7">
    <location>
        <begin position="306"/>
        <end position="330"/>
    </location>
</feature>
<evidence type="ECO:0000256" key="3">
    <source>
        <dbReference type="ARBA" id="ARBA00022448"/>
    </source>
</evidence>
<evidence type="ECO:0000256" key="2">
    <source>
        <dbReference type="ARBA" id="ARBA00006978"/>
    </source>
</evidence>
<feature type="transmembrane region" description="Helical" evidence="7">
    <location>
        <begin position="115"/>
        <end position="133"/>
    </location>
</feature>
<dbReference type="InterPro" id="IPR036259">
    <property type="entry name" value="MFS_trans_sf"/>
</dbReference>
<keyword evidence="4 7" id="KW-0812">Transmembrane</keyword>
<feature type="transmembrane region" description="Helical" evidence="7">
    <location>
        <begin position="83"/>
        <end position="103"/>
    </location>
</feature>
<dbReference type="SUPFAM" id="SSF103473">
    <property type="entry name" value="MFS general substrate transporter"/>
    <property type="match status" value="1"/>
</dbReference>
<accession>A0A7S4WCR3</accession>
<organism evidence="8">
    <name type="scientific">Ditylum brightwellii</name>
    <dbReference type="NCBI Taxonomy" id="49249"/>
    <lineage>
        <taxon>Eukaryota</taxon>
        <taxon>Sar</taxon>
        <taxon>Stramenopiles</taxon>
        <taxon>Ochrophyta</taxon>
        <taxon>Bacillariophyta</taxon>
        <taxon>Mediophyceae</taxon>
        <taxon>Lithodesmiophycidae</taxon>
        <taxon>Lithodesmiales</taxon>
        <taxon>Lithodesmiaceae</taxon>
        <taxon>Ditylum</taxon>
    </lineage>
</organism>
<proteinExistence type="inferred from homology"/>
<dbReference type="PANTHER" id="PTHR23519:SF1">
    <property type="entry name" value="AUTOPHAGY-RELATED PROTEIN 22"/>
    <property type="match status" value="1"/>
</dbReference>
<protein>
    <recommendedName>
        <fullName evidence="9">Major facilitator superfamily (MFS) profile domain-containing protein</fullName>
    </recommendedName>
</protein>
<feature type="transmembrane region" description="Helical" evidence="7">
    <location>
        <begin position="430"/>
        <end position="450"/>
    </location>
</feature>
<dbReference type="GO" id="GO:0012505">
    <property type="term" value="C:endomembrane system"/>
    <property type="evidence" value="ECO:0007669"/>
    <property type="project" value="UniProtKB-SubCell"/>
</dbReference>
<comment type="similarity">
    <text evidence="2">Belongs to the ATG22 family.</text>
</comment>
<feature type="transmembrane region" description="Helical" evidence="7">
    <location>
        <begin position="182"/>
        <end position="205"/>
    </location>
</feature>
<dbReference type="AlphaFoldDB" id="A0A7S4WCR3"/>
<keyword evidence="3" id="KW-0813">Transport</keyword>
<feature type="transmembrane region" description="Helical" evidence="7">
    <location>
        <begin position="366"/>
        <end position="384"/>
    </location>
</feature>
<gene>
    <name evidence="8" type="ORF">DBRI00130_LOCUS33903</name>
</gene>
<feature type="transmembrane region" description="Helical" evidence="7">
    <location>
        <begin position="342"/>
        <end position="360"/>
    </location>
</feature>
<name>A0A7S4WCR3_9STRA</name>
<dbReference type="PANTHER" id="PTHR23519">
    <property type="entry name" value="AUTOPHAGY-RELATED PROTEIN 22"/>
    <property type="match status" value="1"/>
</dbReference>
<evidence type="ECO:0000256" key="7">
    <source>
        <dbReference type="SAM" id="Phobius"/>
    </source>
</evidence>
<keyword evidence="5 7" id="KW-1133">Transmembrane helix</keyword>
<dbReference type="EMBL" id="HBNS01043662">
    <property type="protein sequence ID" value="CAE4643170.1"/>
    <property type="molecule type" value="Transcribed_RNA"/>
</dbReference>
<feature type="transmembrane region" description="Helical" evidence="7">
    <location>
        <begin position="404"/>
        <end position="424"/>
    </location>
</feature>
<evidence type="ECO:0000256" key="6">
    <source>
        <dbReference type="ARBA" id="ARBA00023136"/>
    </source>
</evidence>
<dbReference type="Gene3D" id="1.20.1250.20">
    <property type="entry name" value="MFS general substrate transporter like domains"/>
    <property type="match status" value="2"/>
</dbReference>
<feature type="transmembrane region" description="Helical" evidence="7">
    <location>
        <begin position="217"/>
        <end position="235"/>
    </location>
</feature>
<dbReference type="Pfam" id="PF11700">
    <property type="entry name" value="ATG22"/>
    <property type="match status" value="1"/>
</dbReference>
<dbReference type="InterPro" id="IPR050495">
    <property type="entry name" value="ATG22/LtaA_families"/>
</dbReference>
<reference evidence="8" key="1">
    <citation type="submission" date="2021-01" db="EMBL/GenBank/DDBJ databases">
        <authorList>
            <person name="Corre E."/>
            <person name="Pelletier E."/>
            <person name="Niang G."/>
            <person name="Scheremetjew M."/>
            <person name="Finn R."/>
            <person name="Kale V."/>
            <person name="Holt S."/>
            <person name="Cochrane G."/>
            <person name="Meng A."/>
            <person name="Brown T."/>
            <person name="Cohen L."/>
        </authorList>
    </citation>
    <scope>NUCLEOTIDE SEQUENCE</scope>
    <source>
        <strain evidence="8">GSO104</strain>
    </source>
</reference>
<feature type="transmembrane region" description="Helical" evidence="7">
    <location>
        <begin position="276"/>
        <end position="300"/>
    </location>
</feature>
<evidence type="ECO:0000313" key="8">
    <source>
        <dbReference type="EMBL" id="CAE4643170.1"/>
    </source>
</evidence>
<dbReference type="InterPro" id="IPR024671">
    <property type="entry name" value="Atg22-like"/>
</dbReference>
<keyword evidence="6 7" id="KW-0472">Membrane</keyword>
<feature type="transmembrane region" description="Helical" evidence="7">
    <location>
        <begin position="139"/>
        <end position="162"/>
    </location>
</feature>
<evidence type="ECO:0000256" key="5">
    <source>
        <dbReference type="ARBA" id="ARBA00022989"/>
    </source>
</evidence>
<comment type="subcellular location">
    <subcellularLocation>
        <location evidence="1">Endomembrane system</location>
        <topology evidence="1">Multi-pass membrane protein</topology>
    </subcellularLocation>
</comment>
<sequence>MDLEEDIIGVISCPGPLKYCFDRFRLRTDDATGWVYNNFGANLGIVSNVFFSTAIIFFARSQLDCAEPGDVCGRVHGLRPSSLVTVVVTFSGVITAFFMPYIGAIVDYTPKRKPLGILACILFIIIQSTQISISEQTWFAMAVLQAFNGFFYQINELCLTAYLPEIRDQVKEEKVFTWYNSIYTITGTITQVLYLGVVIVFAGIYSWNDGQIGRFGQATAAVSGSFFWYIGWHFFRGKDARRSLGAGKFLAVAGLEQITNTTKAIFKFYPRSIGTFFLGTVFVDGAVESLLSISITFYTVVLGFKATGVAILLLLVLIFSTFGAFLMYFLTRRMDPMKLYKIIIVLMMIMNFASFMGLTRPSQKNMAYLIASIFGIFVGFYYPLSRIIYAMIVPRGQEAELSGFFRYCTQVLAWLPPLTFTVINEKGYDFAFGAISVNGFMFIGLVIFMFMKPWNQCLEDAKVNKMVRENIIEDTVDDEAGVSDESFHNNE</sequence>